<feature type="coiled-coil region" evidence="1">
    <location>
        <begin position="195"/>
        <end position="254"/>
    </location>
</feature>
<accession>A0A9P3HIJ2</accession>
<feature type="compositionally biased region" description="Basic and acidic residues" evidence="2">
    <location>
        <begin position="500"/>
        <end position="509"/>
    </location>
</feature>
<evidence type="ECO:0000256" key="1">
    <source>
        <dbReference type="SAM" id="Coils"/>
    </source>
</evidence>
<evidence type="ECO:0000313" key="4">
    <source>
        <dbReference type="Proteomes" id="UP000827284"/>
    </source>
</evidence>
<dbReference type="SUPFAM" id="SSF58022">
    <property type="entry name" value="XRCC4, C-terminal oligomerization domain"/>
    <property type="match status" value="1"/>
</dbReference>
<reference evidence="3" key="1">
    <citation type="submission" date="2021-11" db="EMBL/GenBank/DDBJ databases">
        <authorList>
            <person name="Herlambang A."/>
            <person name="Guo Y."/>
            <person name="Takashima Y."/>
            <person name="Nishizawa T."/>
        </authorList>
    </citation>
    <scope>NUCLEOTIDE SEQUENCE</scope>
    <source>
        <strain evidence="3">E1425</strain>
    </source>
</reference>
<protein>
    <submittedName>
        <fullName evidence="3">Uncharacterized protein</fullName>
    </submittedName>
</protein>
<feature type="compositionally biased region" description="Polar residues" evidence="2">
    <location>
        <begin position="451"/>
        <end position="464"/>
    </location>
</feature>
<name>A0A9P3HIJ2_9FUNG</name>
<reference evidence="3" key="2">
    <citation type="journal article" date="2022" name="Microbiol. Resour. Announc.">
        <title>Whole-Genome Sequence of Entomortierella parvispora E1425, a Mucoromycotan Fungus Associated with Burkholderiaceae-Related Endosymbiotic Bacteria.</title>
        <authorList>
            <person name="Herlambang A."/>
            <person name="Guo Y."/>
            <person name="Takashima Y."/>
            <person name="Narisawa K."/>
            <person name="Ohta H."/>
            <person name="Nishizawa T."/>
        </authorList>
    </citation>
    <scope>NUCLEOTIDE SEQUENCE</scope>
    <source>
        <strain evidence="3">E1425</strain>
    </source>
</reference>
<feature type="compositionally biased region" description="Polar residues" evidence="2">
    <location>
        <begin position="275"/>
        <end position="284"/>
    </location>
</feature>
<keyword evidence="1" id="KW-0175">Coiled coil</keyword>
<comment type="caution">
    <text evidence="3">The sequence shown here is derived from an EMBL/GenBank/DDBJ whole genome shotgun (WGS) entry which is preliminary data.</text>
</comment>
<keyword evidence="4" id="KW-1185">Reference proteome</keyword>
<feature type="compositionally biased region" description="Basic and acidic residues" evidence="2">
    <location>
        <begin position="318"/>
        <end position="331"/>
    </location>
</feature>
<sequence length="565" mass="63551">MEKVVSYFLIVNSDLGPGAHNEHVIQTIWEPCRGKAKNERQCKIYVMNFSTFWTGILTREMWEEQREDTNGNQIEESQYRRLTEDAFSGVEKSGGYNLLLQVKSSKESPDDLELTWTGFSEKTLAGQVIQPKSRLGSMQLERVPPEKSQKLMRDWIRTTIEDRRRFERLSTELKKHWQQVNEQLKDRQHALDRFIEDEKESKRNLMEKFRALINTKKKKIGELTKSNENMKTRMQRLEKALLEERRTVAALKGQKIEPGDLELADIKTKEEADSSDNAPTTSTTKGAGRGRGRGRGRGKGRGQALKAHINSPSDEADSPVKKEGESEKDGESNNDVEPQEPLPHPQDTYGWDDDQGNADDDEPLIRRSARSTRAVGSATRSSPSSSGPMSTSSRHSSRLDAIAGGALDLIDRVSNAARHRDAESRTHPTRTIKREHTDTSDSALLQRKYNLDTNSPQEESSSSRATRKRQRSSSSDSPSTTEVILPRPRTRLPVFSMRKAGAEKTDTKLSPDASAYSQVRVNSSSAASPSSSERRMRSYGRSTSTSAGVSRAESINEEDLLKELE</sequence>
<evidence type="ECO:0000313" key="3">
    <source>
        <dbReference type="EMBL" id="GJJ77389.1"/>
    </source>
</evidence>
<organism evidence="3 4">
    <name type="scientific">Entomortierella parvispora</name>
    <dbReference type="NCBI Taxonomy" id="205924"/>
    <lineage>
        <taxon>Eukaryota</taxon>
        <taxon>Fungi</taxon>
        <taxon>Fungi incertae sedis</taxon>
        <taxon>Mucoromycota</taxon>
        <taxon>Mortierellomycotina</taxon>
        <taxon>Mortierellomycetes</taxon>
        <taxon>Mortierellales</taxon>
        <taxon>Mortierellaceae</taxon>
        <taxon>Entomortierella</taxon>
    </lineage>
</organism>
<dbReference type="EMBL" id="BQFW01000013">
    <property type="protein sequence ID" value="GJJ77389.1"/>
    <property type="molecule type" value="Genomic_DNA"/>
</dbReference>
<proteinExistence type="predicted"/>
<evidence type="ECO:0000256" key="2">
    <source>
        <dbReference type="SAM" id="MobiDB-lite"/>
    </source>
</evidence>
<feature type="compositionally biased region" description="Low complexity" evidence="2">
    <location>
        <begin position="376"/>
        <end position="394"/>
    </location>
</feature>
<feature type="region of interest" description="Disordered" evidence="2">
    <location>
        <begin position="262"/>
        <end position="400"/>
    </location>
</feature>
<feature type="compositionally biased region" description="Basic residues" evidence="2">
    <location>
        <begin position="288"/>
        <end position="300"/>
    </location>
</feature>
<feature type="compositionally biased region" description="Basic and acidic residues" evidence="2">
    <location>
        <begin position="262"/>
        <end position="272"/>
    </location>
</feature>
<feature type="region of interest" description="Disordered" evidence="2">
    <location>
        <begin position="414"/>
        <end position="565"/>
    </location>
</feature>
<dbReference type="Proteomes" id="UP000827284">
    <property type="component" value="Unassembled WGS sequence"/>
</dbReference>
<feature type="compositionally biased region" description="Basic and acidic residues" evidence="2">
    <location>
        <begin position="418"/>
        <end position="439"/>
    </location>
</feature>
<dbReference type="AlphaFoldDB" id="A0A9P3HIJ2"/>
<gene>
    <name evidence="3" type="ORF">EMPS_09748</name>
</gene>
<dbReference type="OrthoDB" id="8064436at2759"/>
<feature type="compositionally biased region" description="Acidic residues" evidence="2">
    <location>
        <begin position="350"/>
        <end position="362"/>
    </location>
</feature>